<reference evidence="1" key="2">
    <citation type="submission" date="2023-05" db="EMBL/GenBank/DDBJ databases">
        <authorList>
            <person name="Fouks B."/>
        </authorList>
    </citation>
    <scope>NUCLEOTIDE SEQUENCE</scope>
    <source>
        <strain evidence="1">Stay&amp;Tobe</strain>
        <tissue evidence="1">Testes</tissue>
    </source>
</reference>
<organism evidence="1 2">
    <name type="scientific">Diploptera punctata</name>
    <name type="common">Pacific beetle cockroach</name>
    <dbReference type="NCBI Taxonomy" id="6984"/>
    <lineage>
        <taxon>Eukaryota</taxon>
        <taxon>Metazoa</taxon>
        <taxon>Ecdysozoa</taxon>
        <taxon>Arthropoda</taxon>
        <taxon>Hexapoda</taxon>
        <taxon>Insecta</taxon>
        <taxon>Pterygota</taxon>
        <taxon>Neoptera</taxon>
        <taxon>Polyneoptera</taxon>
        <taxon>Dictyoptera</taxon>
        <taxon>Blattodea</taxon>
        <taxon>Blaberoidea</taxon>
        <taxon>Blaberidae</taxon>
        <taxon>Diplopterinae</taxon>
        <taxon>Diploptera</taxon>
    </lineage>
</organism>
<evidence type="ECO:0000313" key="1">
    <source>
        <dbReference type="EMBL" id="KAJ9576272.1"/>
    </source>
</evidence>
<proteinExistence type="predicted"/>
<feature type="non-terminal residue" evidence="1">
    <location>
        <position position="1"/>
    </location>
</feature>
<comment type="caution">
    <text evidence="1">The sequence shown here is derived from an EMBL/GenBank/DDBJ whole genome shotgun (WGS) entry which is preliminary data.</text>
</comment>
<keyword evidence="2" id="KW-1185">Reference proteome</keyword>
<dbReference type="AlphaFoldDB" id="A0AAD7Z9W5"/>
<accession>A0AAD7Z9W5</accession>
<protein>
    <submittedName>
        <fullName evidence="1">Uncharacterized protein</fullName>
    </submittedName>
</protein>
<dbReference type="EMBL" id="JASPKZ010009802">
    <property type="protein sequence ID" value="KAJ9576272.1"/>
    <property type="molecule type" value="Genomic_DNA"/>
</dbReference>
<gene>
    <name evidence="1" type="ORF">L9F63_006871</name>
</gene>
<name>A0AAD7Z9W5_DIPPU</name>
<sequence>SKECNLLHSQCTSVMEDILFSMSLNSLDIKYLWPGGLETFRQHLHKGILLLPPDYTKWLDVLCDRHTSDSTQYALIILSFFSCLCASR</sequence>
<evidence type="ECO:0000313" key="2">
    <source>
        <dbReference type="Proteomes" id="UP001233999"/>
    </source>
</evidence>
<dbReference type="Proteomes" id="UP001233999">
    <property type="component" value="Unassembled WGS sequence"/>
</dbReference>
<reference evidence="1" key="1">
    <citation type="journal article" date="2023" name="IScience">
        <title>Live-bearing cockroach genome reveals convergent evolutionary mechanisms linked to viviparity in insects and beyond.</title>
        <authorList>
            <person name="Fouks B."/>
            <person name="Harrison M.C."/>
            <person name="Mikhailova A.A."/>
            <person name="Marchal E."/>
            <person name="English S."/>
            <person name="Carruthers M."/>
            <person name="Jennings E.C."/>
            <person name="Chiamaka E.L."/>
            <person name="Frigard R.A."/>
            <person name="Pippel M."/>
            <person name="Attardo G.M."/>
            <person name="Benoit J.B."/>
            <person name="Bornberg-Bauer E."/>
            <person name="Tobe S.S."/>
        </authorList>
    </citation>
    <scope>NUCLEOTIDE SEQUENCE</scope>
    <source>
        <strain evidence="1">Stay&amp;Tobe</strain>
    </source>
</reference>